<dbReference type="Pfam" id="PF07891">
    <property type="entry name" value="DUF1666"/>
    <property type="match status" value="1"/>
</dbReference>
<feature type="compositionally biased region" description="Basic and acidic residues" evidence="1">
    <location>
        <begin position="413"/>
        <end position="422"/>
    </location>
</feature>
<dbReference type="AlphaFoldDB" id="A0AAV8T3T2"/>
<name>A0AAV8T3T2_9ROSI</name>
<feature type="region of interest" description="Disordered" evidence="1">
    <location>
        <begin position="387"/>
        <end position="442"/>
    </location>
</feature>
<feature type="compositionally biased region" description="Basic and acidic residues" evidence="1">
    <location>
        <begin position="96"/>
        <end position="105"/>
    </location>
</feature>
<dbReference type="PANTHER" id="PTHR46741">
    <property type="entry name" value="OS09G0413600 PROTEIN"/>
    <property type="match status" value="1"/>
</dbReference>
<keyword evidence="2" id="KW-0812">Transmembrane</keyword>
<feature type="region of interest" description="Disordered" evidence="1">
    <location>
        <begin position="84"/>
        <end position="105"/>
    </location>
</feature>
<keyword evidence="4" id="KW-1185">Reference proteome</keyword>
<protein>
    <recommendedName>
        <fullName evidence="5">Ribosomal protein L34Ae</fullName>
    </recommendedName>
</protein>
<organism evidence="3 4">
    <name type="scientific">Erythroxylum novogranatense</name>
    <dbReference type="NCBI Taxonomy" id="1862640"/>
    <lineage>
        <taxon>Eukaryota</taxon>
        <taxon>Viridiplantae</taxon>
        <taxon>Streptophyta</taxon>
        <taxon>Embryophyta</taxon>
        <taxon>Tracheophyta</taxon>
        <taxon>Spermatophyta</taxon>
        <taxon>Magnoliopsida</taxon>
        <taxon>eudicotyledons</taxon>
        <taxon>Gunneridae</taxon>
        <taxon>Pentapetalae</taxon>
        <taxon>rosids</taxon>
        <taxon>fabids</taxon>
        <taxon>Malpighiales</taxon>
        <taxon>Erythroxylaceae</taxon>
        <taxon>Erythroxylum</taxon>
    </lineage>
</organism>
<dbReference type="InterPro" id="IPR012870">
    <property type="entry name" value="DUF1666"/>
</dbReference>
<dbReference type="PANTHER" id="PTHR46741:SF4">
    <property type="entry name" value="FINGER FYVE DOMAIN PROTEIN, PUTATIVE (DUF1666)-RELATED"/>
    <property type="match status" value="1"/>
</dbReference>
<comment type="caution">
    <text evidence="3">The sequence shown here is derived from an EMBL/GenBank/DDBJ whole genome shotgun (WGS) entry which is preliminary data.</text>
</comment>
<evidence type="ECO:0000256" key="1">
    <source>
        <dbReference type="SAM" id="MobiDB-lite"/>
    </source>
</evidence>
<keyword evidence="2" id="KW-1133">Transmembrane helix</keyword>
<evidence type="ECO:0000313" key="4">
    <source>
        <dbReference type="Proteomes" id="UP001159364"/>
    </source>
</evidence>
<dbReference type="Proteomes" id="UP001159364">
    <property type="component" value="Linkage Group LG07"/>
</dbReference>
<gene>
    <name evidence="3" type="ORF">K2173_021963</name>
</gene>
<keyword evidence="2" id="KW-0472">Membrane</keyword>
<sequence length="821" mass="94848">MKKSRRLIQLMDTGKVFATETPFDLVNRNFVYGNVQRVVSCFWVLVCNIFYVFGWFFRLVFRNQSNKRSDKNDFSSGMVCHRKDTHQTGSSSYHDSGIDKSEGKTEDTLVVETASSASSNKYEFLSGKGISGFIEEVKTVSFSIHEVDVNSNDDTKQDPSVIEMYCSTSEDMEELELEKEASVEFEKSFVVEKLLEPEVEEGFIEEGSREEKEIVVDHKTPVEAYEERELKAEVFDAEKVENGVKSWVIEKVCGAQKTEDCSKNLIAEDVCEKEEELEIVTDERRYNMEEIVGLMNKLGDHHSSSDESQLPYDEKQVSLYADSESSGGNTKVDSFTYKFFAYGNASKGLVSGDQSPVKIHEHKLEYDGDTETEDKFTDSDEEYIELEPQRQKSSSSFEEAQFEDQEAAGSGKAEPETKRLETPEVPSLQEKERNSSNVHDSADFSLEHDDLIEQLKMELRNARKVGLPTILEESEMEELESPKLMPELKPLKIEEKIDHMEEIQKVYKGYLDKMKKLDILNFQIMHTTGLFQLKDAIQSYTVRKFSIPATTSGILQNLWSCKSGTAVVDPSKKVVADMYREFEMVYVGQICLSWEILLWQYCKVQEMQIHEFQGLHRYNQVAGEFQLFQVLVQRFIENEPFQGPRVQNYVKNRCVLRSLLQIPVIKDDNSSGWGERGEEEYAITSETLIKIIEESIRVFWEFLHANKDESNMALHGRQYFQDDVNSELLMEVQVNLQKKERKLKDLLRIGNCIVRKFQKHQQDPLHQSLLVARVNLKLVSRVLNMSKLTTDQLIWCHEKLERVNFRNRKAFVEQSCLLFPC</sequence>
<evidence type="ECO:0000313" key="3">
    <source>
        <dbReference type="EMBL" id="KAJ8760925.1"/>
    </source>
</evidence>
<feature type="transmembrane region" description="Helical" evidence="2">
    <location>
        <begin position="38"/>
        <end position="61"/>
    </location>
</feature>
<dbReference type="EMBL" id="JAIWQS010000007">
    <property type="protein sequence ID" value="KAJ8760925.1"/>
    <property type="molecule type" value="Genomic_DNA"/>
</dbReference>
<evidence type="ECO:0008006" key="5">
    <source>
        <dbReference type="Google" id="ProtNLM"/>
    </source>
</evidence>
<reference evidence="3 4" key="1">
    <citation type="submission" date="2021-09" db="EMBL/GenBank/DDBJ databases">
        <title>Genomic insights and catalytic innovation underlie evolution of tropane alkaloids biosynthesis.</title>
        <authorList>
            <person name="Wang Y.-J."/>
            <person name="Tian T."/>
            <person name="Huang J.-P."/>
            <person name="Huang S.-X."/>
        </authorList>
    </citation>
    <scope>NUCLEOTIDE SEQUENCE [LARGE SCALE GENOMIC DNA]</scope>
    <source>
        <strain evidence="3">KIB-2018</strain>
        <tissue evidence="3">Leaf</tissue>
    </source>
</reference>
<evidence type="ECO:0000256" key="2">
    <source>
        <dbReference type="SAM" id="Phobius"/>
    </source>
</evidence>
<accession>A0AAV8T3T2</accession>
<proteinExistence type="predicted"/>
<feature type="compositionally biased region" description="Basic and acidic residues" evidence="1">
    <location>
        <begin position="429"/>
        <end position="442"/>
    </location>
</feature>